<keyword evidence="7" id="KW-0594">Phospholipid biosynthesis</keyword>
<dbReference type="InterPro" id="IPR004821">
    <property type="entry name" value="Cyt_trans-like"/>
</dbReference>
<keyword evidence="14" id="KW-1185">Reference proteome</keyword>
<dbReference type="AlphaFoldDB" id="A0AA36BNM2"/>
<comment type="pathway">
    <text evidence="1">Lipid metabolism.</text>
</comment>
<dbReference type="GO" id="GO:0004105">
    <property type="term" value="F:choline-phosphate cytidylyltransferase activity"/>
    <property type="evidence" value="ECO:0007669"/>
    <property type="project" value="UniProtKB-EC"/>
</dbReference>
<feature type="compositionally biased region" description="Acidic residues" evidence="11">
    <location>
        <begin position="364"/>
        <end position="395"/>
    </location>
</feature>
<keyword evidence="5" id="KW-0548">Nucleotidyltransferase</keyword>
<dbReference type="PANTHER" id="PTHR10739">
    <property type="entry name" value="CYTIDYLYLTRANSFERASE"/>
    <property type="match status" value="1"/>
</dbReference>
<evidence type="ECO:0000256" key="4">
    <source>
        <dbReference type="ARBA" id="ARBA00022679"/>
    </source>
</evidence>
<dbReference type="PANTHER" id="PTHR10739:SF13">
    <property type="entry name" value="CHOLINE-PHOSPHATE CYTIDYLYLTRANSFERASE"/>
    <property type="match status" value="1"/>
</dbReference>
<evidence type="ECO:0000256" key="6">
    <source>
        <dbReference type="ARBA" id="ARBA00023098"/>
    </source>
</evidence>
<dbReference type="InterPro" id="IPR014729">
    <property type="entry name" value="Rossmann-like_a/b/a_fold"/>
</dbReference>
<gene>
    <name evidence="13" type="ORF">OCTVUL_1B000014</name>
</gene>
<evidence type="ECO:0000256" key="10">
    <source>
        <dbReference type="ARBA" id="ARBA00026101"/>
    </source>
</evidence>
<dbReference type="SUPFAM" id="SSF52374">
    <property type="entry name" value="Nucleotidylyl transferase"/>
    <property type="match status" value="1"/>
</dbReference>
<comment type="similarity">
    <text evidence="2">Belongs to the cytidylyltransferase family.</text>
</comment>
<evidence type="ECO:0000256" key="7">
    <source>
        <dbReference type="ARBA" id="ARBA00023209"/>
    </source>
</evidence>
<dbReference type="Pfam" id="PF01467">
    <property type="entry name" value="CTP_transf_like"/>
    <property type="match status" value="1"/>
</dbReference>
<accession>A0AA36BNM2</accession>
<feature type="region of interest" description="Disordered" evidence="11">
    <location>
        <begin position="324"/>
        <end position="395"/>
    </location>
</feature>
<evidence type="ECO:0000256" key="1">
    <source>
        <dbReference type="ARBA" id="ARBA00005189"/>
    </source>
</evidence>
<evidence type="ECO:0000259" key="12">
    <source>
        <dbReference type="Pfam" id="PF01467"/>
    </source>
</evidence>
<dbReference type="CDD" id="cd02174">
    <property type="entry name" value="CCT"/>
    <property type="match status" value="1"/>
</dbReference>
<keyword evidence="8" id="KW-1208">Phospholipid metabolism</keyword>
<evidence type="ECO:0000256" key="8">
    <source>
        <dbReference type="ARBA" id="ARBA00023264"/>
    </source>
</evidence>
<comment type="pathway">
    <text evidence="9">Phospholipid metabolism; phosphatidylcholine biosynthesis; phosphatidylcholine from phosphocholine: step 1/2.</text>
</comment>
<proteinExistence type="inferred from homology"/>
<dbReference type="EMBL" id="OX597832">
    <property type="protein sequence ID" value="CAI9736721.1"/>
    <property type="molecule type" value="Genomic_DNA"/>
</dbReference>
<dbReference type="InterPro" id="IPR041723">
    <property type="entry name" value="CCT"/>
</dbReference>
<dbReference type="NCBIfam" id="TIGR00125">
    <property type="entry name" value="cyt_tran_rel"/>
    <property type="match status" value="1"/>
</dbReference>
<dbReference type="InterPro" id="IPR045049">
    <property type="entry name" value="Pcy1-like"/>
</dbReference>
<reference evidence="13" key="1">
    <citation type="submission" date="2023-08" db="EMBL/GenBank/DDBJ databases">
        <authorList>
            <person name="Alioto T."/>
            <person name="Alioto T."/>
            <person name="Gomez Garrido J."/>
        </authorList>
    </citation>
    <scope>NUCLEOTIDE SEQUENCE</scope>
</reference>
<evidence type="ECO:0000256" key="9">
    <source>
        <dbReference type="ARBA" id="ARBA00025706"/>
    </source>
</evidence>
<evidence type="ECO:0000313" key="14">
    <source>
        <dbReference type="Proteomes" id="UP001162480"/>
    </source>
</evidence>
<evidence type="ECO:0000256" key="11">
    <source>
        <dbReference type="SAM" id="MobiDB-lite"/>
    </source>
</evidence>
<sequence>MLLKRDNGSPLLPVSQHFSNSMSESMSGRKRNRNREVVAASSEPIGIRGPRPLPIDSSPGAAPFHYDEIATQERDACDYSIKITYEMALAGQGRRVRVYADGIYDMFHSGHARQLMQAKMAFPNSYLLIGVCNEELTHLMKGRTVMDEFERYEAVRHCRYVDELITDAPWTITDDFLEKHKIDFVAHDDLPYAAVNSEDVYKDIKARGMFLATKRTEGISTTDIIARIIKDYDMYVRRNLSRGYTAKELNVGFMKEKKIQFEDRYGKLKDKGKSLRRGFMDKGGELLHKWEEKSKEFIGNFLDLFGRDGKISTWINEGRQRMARAISPGSSPSRDFSPPSPPISSRSPSPSSPPAKRSRMSDIAMEEEDREEENFINDDEEYPLTDSEEDQEEIF</sequence>
<keyword evidence="6" id="KW-0443">Lipid metabolism</keyword>
<protein>
    <recommendedName>
        <fullName evidence="10">choline-phosphate cytidylyltransferase</fullName>
        <ecNumber evidence="10">2.7.7.15</ecNumber>
    </recommendedName>
</protein>
<dbReference type="Gene3D" id="3.40.50.620">
    <property type="entry name" value="HUPs"/>
    <property type="match status" value="1"/>
</dbReference>
<evidence type="ECO:0000256" key="3">
    <source>
        <dbReference type="ARBA" id="ARBA00022516"/>
    </source>
</evidence>
<feature type="region of interest" description="Disordered" evidence="11">
    <location>
        <begin position="1"/>
        <end position="41"/>
    </location>
</feature>
<evidence type="ECO:0000256" key="5">
    <source>
        <dbReference type="ARBA" id="ARBA00022695"/>
    </source>
</evidence>
<dbReference type="EC" id="2.7.7.15" evidence="10"/>
<dbReference type="FunFam" id="3.40.50.620:FF:000016">
    <property type="entry name" value="Putative choline-phosphate cytidylyltransferase B"/>
    <property type="match status" value="1"/>
</dbReference>
<name>A0AA36BNM2_OCTVU</name>
<feature type="domain" description="Cytidyltransferase-like" evidence="12">
    <location>
        <begin position="99"/>
        <end position="227"/>
    </location>
</feature>
<keyword evidence="4" id="KW-0808">Transferase</keyword>
<keyword evidence="3" id="KW-0444">Lipid biosynthesis</keyword>
<dbReference type="GO" id="GO:0031210">
    <property type="term" value="F:phosphatidylcholine binding"/>
    <property type="evidence" value="ECO:0007669"/>
    <property type="project" value="TreeGrafter"/>
</dbReference>
<dbReference type="Proteomes" id="UP001162480">
    <property type="component" value="Chromosome 19"/>
</dbReference>
<evidence type="ECO:0000256" key="2">
    <source>
        <dbReference type="ARBA" id="ARBA00010101"/>
    </source>
</evidence>
<feature type="compositionally biased region" description="Low complexity" evidence="11">
    <location>
        <begin position="327"/>
        <end position="349"/>
    </location>
</feature>
<evidence type="ECO:0000313" key="13">
    <source>
        <dbReference type="EMBL" id="CAI9736721.1"/>
    </source>
</evidence>
<feature type="compositionally biased region" description="Polar residues" evidence="11">
    <location>
        <begin position="16"/>
        <end position="26"/>
    </location>
</feature>
<organism evidence="13 14">
    <name type="scientific">Octopus vulgaris</name>
    <name type="common">Common octopus</name>
    <dbReference type="NCBI Taxonomy" id="6645"/>
    <lineage>
        <taxon>Eukaryota</taxon>
        <taxon>Metazoa</taxon>
        <taxon>Spiralia</taxon>
        <taxon>Lophotrochozoa</taxon>
        <taxon>Mollusca</taxon>
        <taxon>Cephalopoda</taxon>
        <taxon>Coleoidea</taxon>
        <taxon>Octopodiformes</taxon>
        <taxon>Octopoda</taxon>
        <taxon>Incirrata</taxon>
        <taxon>Octopodidae</taxon>
        <taxon>Octopus</taxon>
    </lineage>
</organism>